<evidence type="ECO:0000313" key="5">
    <source>
        <dbReference type="EMBL" id="GKX57494.1"/>
    </source>
</evidence>
<dbReference type="EMBL" id="BRLH01000016">
    <property type="protein sequence ID" value="GKX57494.1"/>
    <property type="molecule type" value="Genomic_DNA"/>
</dbReference>
<dbReference type="PRINTS" id="PR00313">
    <property type="entry name" value="CABNDNGRPT"/>
</dbReference>
<name>A0AAV5N902_9GAMM</name>
<evidence type="ECO:0000313" key="6">
    <source>
        <dbReference type="Proteomes" id="UP001058124"/>
    </source>
</evidence>
<evidence type="ECO:0000256" key="3">
    <source>
        <dbReference type="ARBA" id="ARBA00022837"/>
    </source>
</evidence>
<comment type="caution">
    <text evidence="5">The sequence shown here is derived from an EMBL/GenBank/DDBJ whole genome shotgun (WGS) entry which is preliminary data.</text>
</comment>
<organism evidence="5 6">
    <name type="scientific">Leminorella grimontii</name>
    <dbReference type="NCBI Taxonomy" id="82981"/>
    <lineage>
        <taxon>Bacteria</taxon>
        <taxon>Pseudomonadati</taxon>
        <taxon>Pseudomonadota</taxon>
        <taxon>Gammaproteobacteria</taxon>
        <taxon>Enterobacterales</taxon>
        <taxon>Budviciaceae</taxon>
        <taxon>Leminorella</taxon>
    </lineage>
</organism>
<dbReference type="InterPro" id="IPR050557">
    <property type="entry name" value="RTX_toxin/Mannuronan_C5-epim"/>
</dbReference>
<evidence type="ECO:0000256" key="4">
    <source>
        <dbReference type="SAM" id="MobiDB-lite"/>
    </source>
</evidence>
<dbReference type="InterPro" id="IPR001343">
    <property type="entry name" value="Hemolysn_Ca-bd"/>
</dbReference>
<keyword evidence="2" id="KW-0964">Secreted</keyword>
<feature type="region of interest" description="Disordered" evidence="4">
    <location>
        <begin position="166"/>
        <end position="205"/>
    </location>
</feature>
<dbReference type="GO" id="GO:0005576">
    <property type="term" value="C:extracellular region"/>
    <property type="evidence" value="ECO:0007669"/>
    <property type="project" value="UniProtKB-SubCell"/>
</dbReference>
<dbReference type="Gene3D" id="2.150.10.10">
    <property type="entry name" value="Serralysin-like metalloprotease, C-terminal"/>
    <property type="match status" value="7"/>
</dbReference>
<keyword evidence="3" id="KW-0106">Calcium</keyword>
<dbReference type="PANTHER" id="PTHR38340">
    <property type="entry name" value="S-LAYER PROTEIN"/>
    <property type="match status" value="1"/>
</dbReference>
<feature type="compositionally biased region" description="Polar residues" evidence="4">
    <location>
        <begin position="186"/>
        <end position="203"/>
    </location>
</feature>
<dbReference type="SUPFAM" id="SSF51120">
    <property type="entry name" value="beta-Roll"/>
    <property type="match status" value="6"/>
</dbReference>
<accession>A0AAV5N902</accession>
<dbReference type="Pfam" id="PF00353">
    <property type="entry name" value="HemolysinCabind"/>
    <property type="match status" value="10"/>
</dbReference>
<reference evidence="5" key="1">
    <citation type="submission" date="2022-06" db="EMBL/GenBank/DDBJ databases">
        <title>Draft genome sequences of Leminorella grimontii str. JCM5902.</title>
        <authorList>
            <person name="Wakabayashi Y."/>
            <person name="Kojima K."/>
        </authorList>
    </citation>
    <scope>NUCLEOTIDE SEQUENCE</scope>
    <source>
        <strain evidence="5">JCM 5902</strain>
    </source>
</reference>
<gene>
    <name evidence="5" type="ORF">SOASR030_36060</name>
</gene>
<evidence type="ECO:0000256" key="2">
    <source>
        <dbReference type="ARBA" id="ARBA00022525"/>
    </source>
</evidence>
<dbReference type="InterPro" id="IPR011049">
    <property type="entry name" value="Serralysin-like_metalloprot_C"/>
</dbReference>
<dbReference type="RefSeq" id="WP_027275470.1">
    <property type="nucleotide sequence ID" value="NZ_BRLH01000016.1"/>
</dbReference>
<keyword evidence="6" id="KW-1185">Reference proteome</keyword>
<comment type="subcellular location">
    <subcellularLocation>
        <location evidence="1">Secreted</location>
    </subcellularLocation>
</comment>
<evidence type="ECO:0000256" key="1">
    <source>
        <dbReference type="ARBA" id="ARBA00004613"/>
    </source>
</evidence>
<dbReference type="PANTHER" id="PTHR38340:SF1">
    <property type="entry name" value="S-LAYER PROTEIN"/>
    <property type="match status" value="1"/>
</dbReference>
<dbReference type="Proteomes" id="UP001058124">
    <property type="component" value="Unassembled WGS sequence"/>
</dbReference>
<dbReference type="GO" id="GO:0005509">
    <property type="term" value="F:calcium ion binding"/>
    <property type="evidence" value="ECO:0007669"/>
    <property type="project" value="InterPro"/>
</dbReference>
<sequence>MSNELPLPASPAVSVIPVTYADNHIPLNYEQVQLLISGSDLVVQSDDGKRLILPLGAKLASLNNNLYTLSFADGKVINSDDLLQVAKVDFDSPGMNRAGKEVKAKPVAESLPENVVIKEVINQVIIEEDLGGEVDDESEGTSATAVISADSIEPLPKKPLVESLLVKSSSSGTAPETPGPGDYSGASEQPSNPVTPSDSSGNDVTVMPMSLLQTSGIADEARRVWTGGTGNAAAASSSDWSVQYAATNIDLSSQTQGWTVQVNNQQVIPEGYVGRVLRLDSGAGDITVSGLPGGYRLITADSSEGRLYQLQPNEMLLIYPEGHKASFELTFTYTSTGGVRTSESAKFVIVDNPSTNIDNEGRFQLSSEMNEVNVIGGAGDDRIIAGSQRGTYDGGAGHNIVDYSQATRALNVNLSEGASSLQGSDKKLHGLVNIQEVIGSDYDDVLIGDANDNVLRGGAGDDRLSGGGGNNTLDGGSGVNTVSYADARGGVSVDLSANAASDNGLGGQDTLLNIQNIIGSAHDDVLIGDGADNHIQGGGGDDVLMGLGGNNVLDGGAGTNTVSYERGANGVRVDFSTGSATNGYGGTDTLINIQQAIGSAFDDEMITGRGSYYLRAGNGNDVLIVNGDTASRAILDGGAGDDLFIAGYGVNKFIGGGGFDTVDYSRALSGIDVNLQTGQVYNNGFGDMDTLEGISAIVGTRFADRFTLGNGDSTINAGDGDDEIIAGSGNHRIDGGSGTNTVDYSQALSAINVDLVSGAVTSNGFGGQDTLTNVQRILGSSFDDEIAGGNGDDVIYGNAGNDVIYGSLGSDLLYGGAGNNRLDYSRVSGGVTVDVINGRTTKSNGDIDIFSGFTQFTGTSGNDVFISPKAALTINGGAGMDTVDYSQLSVRITVDLRSGKATKYDASNASFLDQSLISIEKIIFPQGVSSAGSVGYTSTSGSTWFVGGNGNDTFYVMGGSNTITGGGGWDWVSYSSARSGVTVRVDANHNGMATVNGYGGQDVLNGIAYLQGSNYDDYLAGNSILNGRNGNDTLEGTGNNAIAYYREVGTGIVADLEAGIVSNDGYGCQDTLINVHHIQGSNSGDIVYGSSKDNQISTFDGNDLIYGSKGNDTINGGDGIDTVDYSLLDAAVNANLSTGAVDKGVNGKDTLSLVENLTGTAFDDVLTGNALDNILTGGGGNDLLIGGAGNDLLIGGNGFVTASYQTSTSGIVANLSTGSVNDGLGGVDTLVQIDKILGSSYSDTFKISSSADLLSYWIDGGAGIDTLKKSGAGQAFDLTGAGVHISNVERFDFADGASDNVHIDLNTLFTGQVGGASMSLHTDASDTVNLSGAGWSMIDSGSDSETWSNGSQTFSHTWA</sequence>
<evidence type="ECO:0008006" key="7">
    <source>
        <dbReference type="Google" id="ProtNLM"/>
    </source>
</evidence>
<protein>
    <recommendedName>
        <fullName evidence="7">Cyclolysin</fullName>
    </recommendedName>
</protein>
<proteinExistence type="predicted"/>